<keyword evidence="2" id="KW-1185">Reference proteome</keyword>
<reference evidence="2" key="1">
    <citation type="submission" date="2014-04" db="EMBL/GenBank/DDBJ databases">
        <title>Evolutionary Origins and Diversification of the Mycorrhizal Mutualists.</title>
        <authorList>
            <consortium name="DOE Joint Genome Institute"/>
            <consortium name="Mycorrhizal Genomics Consortium"/>
            <person name="Kohler A."/>
            <person name="Kuo A."/>
            <person name="Nagy L.G."/>
            <person name="Floudas D."/>
            <person name="Copeland A."/>
            <person name="Barry K.W."/>
            <person name="Cichocki N."/>
            <person name="Veneault-Fourrey C."/>
            <person name="LaButti K."/>
            <person name="Lindquist E.A."/>
            <person name="Lipzen A."/>
            <person name="Lundell T."/>
            <person name="Morin E."/>
            <person name="Murat C."/>
            <person name="Riley R."/>
            <person name="Ohm R."/>
            <person name="Sun H."/>
            <person name="Tunlid A."/>
            <person name="Henrissat B."/>
            <person name="Grigoriev I.V."/>
            <person name="Hibbett D.S."/>
            <person name="Martin F."/>
        </authorList>
    </citation>
    <scope>NUCLEOTIDE SEQUENCE [LARGE SCALE GENOMIC DNA]</scope>
    <source>
        <strain evidence="2">FD-334 SS-4</strain>
    </source>
</reference>
<dbReference type="Proteomes" id="UP000054270">
    <property type="component" value="Unassembled WGS sequence"/>
</dbReference>
<name>A0A0D2NTF8_HYPSF</name>
<dbReference type="PANTHER" id="PTHR40129:SF2">
    <property type="entry name" value="KETOPANTOATE REDUCTASE N-TERMINAL DOMAIN-CONTAINING PROTEIN"/>
    <property type="match status" value="1"/>
</dbReference>
<gene>
    <name evidence="1" type="ORF">HYPSUDRAFT_143249</name>
</gene>
<dbReference type="InterPro" id="IPR036291">
    <property type="entry name" value="NAD(P)-bd_dom_sf"/>
</dbReference>
<dbReference type="PANTHER" id="PTHR40129">
    <property type="entry name" value="KETOPANTOATE REDUCTASE N-TERMINAL DOMAIN-CONTAINING PROTEIN"/>
    <property type="match status" value="1"/>
</dbReference>
<dbReference type="STRING" id="945553.A0A0D2NTF8"/>
<protein>
    <recommendedName>
        <fullName evidence="3">NAD(P)-binding domain-containing protein</fullName>
    </recommendedName>
</protein>
<organism evidence="1 2">
    <name type="scientific">Hypholoma sublateritium (strain FD-334 SS-4)</name>
    <dbReference type="NCBI Taxonomy" id="945553"/>
    <lineage>
        <taxon>Eukaryota</taxon>
        <taxon>Fungi</taxon>
        <taxon>Dikarya</taxon>
        <taxon>Basidiomycota</taxon>
        <taxon>Agaricomycotina</taxon>
        <taxon>Agaricomycetes</taxon>
        <taxon>Agaricomycetidae</taxon>
        <taxon>Agaricales</taxon>
        <taxon>Agaricineae</taxon>
        <taxon>Strophariaceae</taxon>
        <taxon>Hypholoma</taxon>
    </lineage>
</organism>
<dbReference type="AlphaFoldDB" id="A0A0D2NTF8"/>
<dbReference type="SUPFAM" id="SSF51735">
    <property type="entry name" value="NAD(P)-binding Rossmann-fold domains"/>
    <property type="match status" value="1"/>
</dbReference>
<accession>A0A0D2NTF8</accession>
<dbReference type="OrthoDB" id="674948at2759"/>
<evidence type="ECO:0008006" key="3">
    <source>
        <dbReference type="Google" id="ProtNLM"/>
    </source>
</evidence>
<sequence>MHTPVEILVLGAGWTSTFVKDLCDENGLSYAGTSRSGRDSTIKFIFDPNSDDLEPYSTLPTAHTIVITFPITDKGASKRLVTLYAESHGQNGPTASGQGRTRFIQLGTTSIWDNKWYDRLSSFVSTPRAEAEEELLSLSPSYPSTILNLSGLWGGTRSPKNWVGKVAPSKEVLKDKGSLHLIHGVDIARAILAVHRNFDKAQGQRWILSDGRVYDWWDLASAWGSVPTLAASTKDDHGPQASWVRELMDELDIRALPRNVEMLGRALDSRDFWKTFNLSPIYAMNQG</sequence>
<dbReference type="Gene3D" id="3.40.50.720">
    <property type="entry name" value="NAD(P)-binding Rossmann-like Domain"/>
    <property type="match status" value="1"/>
</dbReference>
<proteinExistence type="predicted"/>
<dbReference type="EMBL" id="KN817573">
    <property type="protein sequence ID" value="KJA19856.1"/>
    <property type="molecule type" value="Genomic_DNA"/>
</dbReference>
<evidence type="ECO:0000313" key="2">
    <source>
        <dbReference type="Proteomes" id="UP000054270"/>
    </source>
</evidence>
<evidence type="ECO:0000313" key="1">
    <source>
        <dbReference type="EMBL" id="KJA19856.1"/>
    </source>
</evidence>
<dbReference type="OMA" id="SIHMIHG"/>